<dbReference type="InterPro" id="IPR050306">
    <property type="entry name" value="PfkB_Carbo_kinase"/>
</dbReference>
<evidence type="ECO:0000313" key="5">
    <source>
        <dbReference type="EMBL" id="OGG55880.1"/>
    </source>
</evidence>
<organism evidence="5 6">
    <name type="scientific">Handelsmanbacteria sp. (strain RIFCSPLOWO2_12_FULL_64_10)</name>
    <dbReference type="NCBI Taxonomy" id="1817868"/>
    <lineage>
        <taxon>Bacteria</taxon>
        <taxon>Candidatus Handelsmaniibacteriota</taxon>
    </lineage>
</organism>
<evidence type="ECO:0000256" key="1">
    <source>
        <dbReference type="ARBA" id="ARBA00010688"/>
    </source>
</evidence>
<dbReference type="EMBL" id="MFKF01000058">
    <property type="protein sequence ID" value="OGG55880.1"/>
    <property type="molecule type" value="Genomic_DNA"/>
</dbReference>
<reference evidence="5 6" key="1">
    <citation type="journal article" date="2016" name="Nat. Commun.">
        <title>Thousands of microbial genomes shed light on interconnected biogeochemical processes in an aquifer system.</title>
        <authorList>
            <person name="Anantharaman K."/>
            <person name="Brown C.T."/>
            <person name="Hug L.A."/>
            <person name="Sharon I."/>
            <person name="Castelle C.J."/>
            <person name="Probst A.J."/>
            <person name="Thomas B.C."/>
            <person name="Singh A."/>
            <person name="Wilkins M.J."/>
            <person name="Karaoz U."/>
            <person name="Brodie E.L."/>
            <person name="Williams K.H."/>
            <person name="Hubbard S.S."/>
            <person name="Banfield J.F."/>
        </authorList>
    </citation>
    <scope>NUCLEOTIDE SEQUENCE [LARGE SCALE GENOMIC DNA]</scope>
    <source>
        <strain evidence="6">RIFCSPLOWO2_12_FULL_64_10</strain>
    </source>
</reference>
<sequence>MRGRGVGVDFVQRDPERPTGRVRVTLRDGRPSYEIVEGVAWDAIEWEARLLPLAQGADVVCFGTLAQRSEQGRETLRRFGAACGKGCLKALDLNFRQRYHSEEVVRESLRLADVLKLSDEEVQTLRGYLRGAGDDRAFLNGVRERFGIETVVLTLGAEGCRVLGPEGDLRVSAAPRRVVNTVGAGDAFTAAFVLHRLAGREAFTCADRGNRAGGYVATQDSATPELPGEFWVF</sequence>
<dbReference type="GO" id="GO:0016301">
    <property type="term" value="F:kinase activity"/>
    <property type="evidence" value="ECO:0007669"/>
    <property type="project" value="UniProtKB-KW"/>
</dbReference>
<proteinExistence type="inferred from homology"/>
<dbReference type="Gene3D" id="3.40.1190.20">
    <property type="match status" value="1"/>
</dbReference>
<comment type="similarity">
    <text evidence="1">Belongs to the carbohydrate kinase PfkB family.</text>
</comment>
<evidence type="ECO:0000259" key="4">
    <source>
        <dbReference type="Pfam" id="PF00294"/>
    </source>
</evidence>
<evidence type="ECO:0000256" key="2">
    <source>
        <dbReference type="ARBA" id="ARBA00022679"/>
    </source>
</evidence>
<accession>A0A1F6D3H1</accession>
<evidence type="ECO:0000313" key="6">
    <source>
        <dbReference type="Proteomes" id="UP000178606"/>
    </source>
</evidence>
<dbReference type="AlphaFoldDB" id="A0A1F6D3H1"/>
<keyword evidence="2" id="KW-0808">Transferase</keyword>
<dbReference type="PANTHER" id="PTHR43085">
    <property type="entry name" value="HEXOKINASE FAMILY MEMBER"/>
    <property type="match status" value="1"/>
</dbReference>
<gene>
    <name evidence="5" type="ORF">A3F84_21345</name>
</gene>
<dbReference type="Proteomes" id="UP000178606">
    <property type="component" value="Unassembled WGS sequence"/>
</dbReference>
<evidence type="ECO:0000256" key="3">
    <source>
        <dbReference type="ARBA" id="ARBA00022777"/>
    </source>
</evidence>
<feature type="domain" description="Carbohydrate kinase PfkB" evidence="4">
    <location>
        <begin position="2"/>
        <end position="225"/>
    </location>
</feature>
<comment type="caution">
    <text evidence="5">The sequence shown here is derived from an EMBL/GenBank/DDBJ whole genome shotgun (WGS) entry which is preliminary data.</text>
</comment>
<dbReference type="InterPro" id="IPR002173">
    <property type="entry name" value="Carboh/pur_kinase_PfkB_CS"/>
</dbReference>
<dbReference type="InterPro" id="IPR011611">
    <property type="entry name" value="PfkB_dom"/>
</dbReference>
<protein>
    <recommendedName>
        <fullName evidence="4">Carbohydrate kinase PfkB domain-containing protein</fullName>
    </recommendedName>
</protein>
<name>A0A1F6D3H1_HANXR</name>
<dbReference type="PROSITE" id="PS00584">
    <property type="entry name" value="PFKB_KINASES_2"/>
    <property type="match status" value="1"/>
</dbReference>
<dbReference type="Pfam" id="PF00294">
    <property type="entry name" value="PfkB"/>
    <property type="match status" value="1"/>
</dbReference>
<dbReference type="InterPro" id="IPR029056">
    <property type="entry name" value="Ribokinase-like"/>
</dbReference>
<keyword evidence="3" id="KW-0418">Kinase</keyword>
<dbReference type="SUPFAM" id="SSF53613">
    <property type="entry name" value="Ribokinase-like"/>
    <property type="match status" value="1"/>
</dbReference>
<dbReference type="PANTHER" id="PTHR43085:SF57">
    <property type="entry name" value="CARBOHYDRATE KINASE PFKB DOMAIN-CONTAINING PROTEIN"/>
    <property type="match status" value="1"/>
</dbReference>